<keyword evidence="6 12" id="KW-0812">Transmembrane</keyword>
<evidence type="ECO:0000259" key="13">
    <source>
        <dbReference type="Pfam" id="PF00852"/>
    </source>
</evidence>
<dbReference type="EC" id="2.4.1.-" evidence="12"/>
<evidence type="ECO:0000313" key="15">
    <source>
        <dbReference type="Proteomes" id="UP000735302"/>
    </source>
</evidence>
<comment type="pathway">
    <text evidence="2">Protein modification; protein glycosylation.</text>
</comment>
<dbReference type="InterPro" id="IPR001503">
    <property type="entry name" value="Glyco_trans_10"/>
</dbReference>
<dbReference type="PANTHER" id="PTHR48438">
    <property type="entry name" value="ALPHA-(1,3)-FUCOSYLTRANSFERASE C-RELATED"/>
    <property type="match status" value="1"/>
</dbReference>
<keyword evidence="15" id="KW-1185">Reference proteome</keyword>
<reference evidence="14 15" key="1">
    <citation type="journal article" date="2021" name="Elife">
        <title>Chloroplast acquisition without the gene transfer in kleptoplastic sea slugs, Plakobranchus ocellatus.</title>
        <authorList>
            <person name="Maeda T."/>
            <person name="Takahashi S."/>
            <person name="Yoshida T."/>
            <person name="Shimamura S."/>
            <person name="Takaki Y."/>
            <person name="Nagai Y."/>
            <person name="Toyoda A."/>
            <person name="Suzuki Y."/>
            <person name="Arimoto A."/>
            <person name="Ishii H."/>
            <person name="Satoh N."/>
            <person name="Nishiyama T."/>
            <person name="Hasebe M."/>
            <person name="Maruyama T."/>
            <person name="Minagawa J."/>
            <person name="Obokata J."/>
            <person name="Shigenobu S."/>
        </authorList>
    </citation>
    <scope>NUCLEOTIDE SEQUENCE [LARGE SCALE GENOMIC DNA]</scope>
</reference>
<keyword evidence="8" id="KW-1133">Transmembrane helix</keyword>
<dbReference type="InterPro" id="IPR055270">
    <property type="entry name" value="Glyco_tran_10_C"/>
</dbReference>
<comment type="similarity">
    <text evidence="3 12">Belongs to the glycosyltransferase 10 family.</text>
</comment>
<dbReference type="GO" id="GO:0008417">
    <property type="term" value="F:fucosyltransferase activity"/>
    <property type="evidence" value="ECO:0007669"/>
    <property type="project" value="InterPro"/>
</dbReference>
<dbReference type="SUPFAM" id="SSF53756">
    <property type="entry name" value="UDP-Glycosyltransferase/glycogen phosphorylase"/>
    <property type="match status" value="1"/>
</dbReference>
<evidence type="ECO:0000256" key="6">
    <source>
        <dbReference type="ARBA" id="ARBA00022692"/>
    </source>
</evidence>
<dbReference type="Proteomes" id="UP000735302">
    <property type="component" value="Unassembled WGS sequence"/>
</dbReference>
<evidence type="ECO:0000256" key="11">
    <source>
        <dbReference type="ARBA" id="ARBA00023180"/>
    </source>
</evidence>
<evidence type="ECO:0000256" key="3">
    <source>
        <dbReference type="ARBA" id="ARBA00008919"/>
    </source>
</evidence>
<evidence type="ECO:0000256" key="7">
    <source>
        <dbReference type="ARBA" id="ARBA00022968"/>
    </source>
</evidence>
<evidence type="ECO:0000256" key="5">
    <source>
        <dbReference type="ARBA" id="ARBA00022679"/>
    </source>
</evidence>
<dbReference type="Pfam" id="PF00852">
    <property type="entry name" value="Glyco_transf_10"/>
    <property type="match status" value="1"/>
</dbReference>
<feature type="domain" description="Fucosyltransferase C-terminal" evidence="13">
    <location>
        <begin position="171"/>
        <end position="352"/>
    </location>
</feature>
<dbReference type="GO" id="GO:0000139">
    <property type="term" value="C:Golgi membrane"/>
    <property type="evidence" value="ECO:0007669"/>
    <property type="project" value="UniProtKB-SubCell"/>
</dbReference>
<comment type="subcellular location">
    <subcellularLocation>
        <location evidence="1">Golgi apparatus membrane</location>
        <topology evidence="1">Single-pass type II membrane protein</topology>
    </subcellularLocation>
    <subcellularLocation>
        <location evidence="12">Golgi apparatus</location>
        <location evidence="12">Golgi stack membrane</location>
        <topology evidence="12">Single-pass type II membrane protein</topology>
    </subcellularLocation>
</comment>
<name>A0AAV4C460_9GAST</name>
<dbReference type="EMBL" id="BLXT01005793">
    <property type="protein sequence ID" value="GFO26137.1"/>
    <property type="molecule type" value="Genomic_DNA"/>
</dbReference>
<organism evidence="14 15">
    <name type="scientific">Plakobranchus ocellatus</name>
    <dbReference type="NCBI Taxonomy" id="259542"/>
    <lineage>
        <taxon>Eukaryota</taxon>
        <taxon>Metazoa</taxon>
        <taxon>Spiralia</taxon>
        <taxon>Lophotrochozoa</taxon>
        <taxon>Mollusca</taxon>
        <taxon>Gastropoda</taxon>
        <taxon>Heterobranchia</taxon>
        <taxon>Euthyneura</taxon>
        <taxon>Panpulmonata</taxon>
        <taxon>Sacoglossa</taxon>
        <taxon>Placobranchoidea</taxon>
        <taxon>Plakobranchidae</taxon>
        <taxon>Plakobranchus</taxon>
    </lineage>
</organism>
<comment type="caution">
    <text evidence="14">The sequence shown here is derived from an EMBL/GenBank/DDBJ whole genome shotgun (WGS) entry which is preliminary data.</text>
</comment>
<dbReference type="GO" id="GO:0032580">
    <property type="term" value="C:Golgi cisterna membrane"/>
    <property type="evidence" value="ECO:0007669"/>
    <property type="project" value="UniProtKB-SubCell"/>
</dbReference>
<evidence type="ECO:0000256" key="10">
    <source>
        <dbReference type="ARBA" id="ARBA00023136"/>
    </source>
</evidence>
<keyword evidence="5 12" id="KW-0808">Transferase</keyword>
<keyword evidence="10" id="KW-0472">Membrane</keyword>
<evidence type="ECO:0000256" key="4">
    <source>
        <dbReference type="ARBA" id="ARBA00022676"/>
    </source>
</evidence>
<dbReference type="AlphaFoldDB" id="A0AAV4C460"/>
<keyword evidence="4 12" id="KW-0328">Glycosyltransferase</keyword>
<keyword evidence="9 12" id="KW-0333">Golgi apparatus</keyword>
<dbReference type="PANTHER" id="PTHR48438:SF1">
    <property type="entry name" value="ALPHA-(1,3)-FUCOSYLTRANSFERASE C-RELATED"/>
    <property type="match status" value="1"/>
</dbReference>
<evidence type="ECO:0000256" key="1">
    <source>
        <dbReference type="ARBA" id="ARBA00004323"/>
    </source>
</evidence>
<keyword evidence="11" id="KW-0325">Glycoprotein</keyword>
<evidence type="ECO:0000256" key="9">
    <source>
        <dbReference type="ARBA" id="ARBA00023034"/>
    </source>
</evidence>
<accession>A0AAV4C460</accession>
<evidence type="ECO:0000313" key="14">
    <source>
        <dbReference type="EMBL" id="GFO26137.1"/>
    </source>
</evidence>
<dbReference type="Gene3D" id="3.40.50.11660">
    <property type="entry name" value="Glycosyl transferase family 10, C-terminal domain"/>
    <property type="match status" value="1"/>
</dbReference>
<sequence length="366" mass="42795">MWASKHSNVFEIQYLETRDDHYQSLASEAQDDKFKNHTKHGNQPSKYPAGRVKKFFYINRRPNKKDCTKFTGCKYSACAKTSKFEEADVVILNPARMKKVQELPAKRPGQIWVMQSREPTNLPSMETLGQYDLDNKVNFTMMIFSDSTWPVRLGSLKERPLPNKDYDKIFQAKRFEVAWFVSECDRPSRRMEYVKRMMSSVDVHIYGKCGNMTCGSKGYRMGGKKDLCLSLLSRDYKFYLSFENTFCRDYVTEKFYDMFKEVDVIPVVRGGVDYTKLFPPGIFINAKDFPSPESLGSYLQSLAKNKQAYVAMLKEKNRYIKDKNPRSLFYCDLCKIAHTGEPNHIYPSFLKWVRKPDNCWKPTDLK</sequence>
<protein>
    <recommendedName>
        <fullName evidence="12">Fucosyltransferase</fullName>
        <ecNumber evidence="12">2.4.1.-</ecNumber>
    </recommendedName>
</protein>
<evidence type="ECO:0000256" key="2">
    <source>
        <dbReference type="ARBA" id="ARBA00004922"/>
    </source>
</evidence>
<evidence type="ECO:0000256" key="8">
    <source>
        <dbReference type="ARBA" id="ARBA00022989"/>
    </source>
</evidence>
<dbReference type="FunFam" id="3.40.50.11660:FF:000002">
    <property type="entry name" value="Alpha-(1,3)-fucosyltransferase"/>
    <property type="match status" value="1"/>
</dbReference>
<evidence type="ECO:0000256" key="12">
    <source>
        <dbReference type="RuleBase" id="RU003832"/>
    </source>
</evidence>
<dbReference type="InterPro" id="IPR038577">
    <property type="entry name" value="GT10-like_C_sf"/>
</dbReference>
<proteinExistence type="inferred from homology"/>
<gene>
    <name evidence="14" type="ORF">PoB_005264200</name>
</gene>
<keyword evidence="7" id="KW-0735">Signal-anchor</keyword>